<dbReference type="EMBL" id="CACRYJ010000046">
    <property type="protein sequence ID" value="VZO38389.1"/>
    <property type="molecule type" value="Genomic_DNA"/>
</dbReference>
<dbReference type="Proteomes" id="UP000419743">
    <property type="component" value="Unassembled WGS sequence"/>
</dbReference>
<evidence type="ECO:0000313" key="3">
    <source>
        <dbReference type="EMBL" id="VZO38389.1"/>
    </source>
</evidence>
<evidence type="ECO:0000313" key="4">
    <source>
        <dbReference type="Proteomes" id="UP000419743"/>
    </source>
</evidence>
<evidence type="ECO:0000256" key="1">
    <source>
        <dbReference type="SAM" id="MobiDB-lite"/>
    </source>
</evidence>
<keyword evidence="2" id="KW-0812">Transmembrane</keyword>
<sequence length="228" mass="25195">MKAGSVTWAQVLISTLPAVLALVGVLWGAARNRKAMIEAETARSKSTIEAENLRHQNGLDAEDRRWLWGAKSKAYFMAIEASVRLTVGAQQAVWFDRPDQTGTGPTNSEAVRVRVEQYNVAKNDLSHARSEILAVGNPDLADLANRVIAAAKRYLHISRLNFESRAAWEMHPDRLARLAAMSEVRHDLITAIRSEFGAGALHEPSEDEPLSDWSDHAEVSPTDVPQDH</sequence>
<keyword evidence="4" id="KW-1185">Reference proteome</keyword>
<keyword evidence="2" id="KW-0472">Membrane</keyword>
<reference evidence="3 4" key="1">
    <citation type="submission" date="2019-11" db="EMBL/GenBank/DDBJ databases">
        <authorList>
            <person name="Criscuolo A."/>
        </authorList>
    </citation>
    <scope>NUCLEOTIDE SEQUENCE [LARGE SCALE GENOMIC DNA]</scope>
    <source>
        <strain evidence="3">CIP111667</strain>
    </source>
</reference>
<comment type="caution">
    <text evidence="3">The sequence shown here is derived from an EMBL/GenBank/DDBJ whole genome shotgun (WGS) entry which is preliminary data.</text>
</comment>
<protein>
    <submittedName>
        <fullName evidence="3">Uncharacterized protein</fullName>
    </submittedName>
</protein>
<accession>A0A7M4DM57</accession>
<evidence type="ECO:0000256" key="2">
    <source>
        <dbReference type="SAM" id="Phobius"/>
    </source>
</evidence>
<gene>
    <name evidence="3" type="ORF">HALOF300_03225</name>
</gene>
<dbReference type="AlphaFoldDB" id="A0A7M4DM57"/>
<keyword evidence="2" id="KW-1133">Transmembrane helix</keyword>
<name>A0A7M4DM57_9MICO</name>
<feature type="region of interest" description="Disordered" evidence="1">
    <location>
        <begin position="199"/>
        <end position="228"/>
    </location>
</feature>
<feature type="transmembrane region" description="Helical" evidence="2">
    <location>
        <begin position="6"/>
        <end position="27"/>
    </location>
</feature>
<organism evidence="3 4">
    <name type="scientific">Occultella aeris</name>
    <dbReference type="NCBI Taxonomy" id="2761496"/>
    <lineage>
        <taxon>Bacteria</taxon>
        <taxon>Bacillati</taxon>
        <taxon>Actinomycetota</taxon>
        <taxon>Actinomycetes</taxon>
        <taxon>Micrococcales</taxon>
        <taxon>Ruaniaceae</taxon>
        <taxon>Occultella</taxon>
    </lineage>
</organism>
<proteinExistence type="predicted"/>